<evidence type="ECO:0000256" key="3">
    <source>
        <dbReference type="ARBA" id="ARBA00022806"/>
    </source>
</evidence>
<dbReference type="GO" id="GO:0016787">
    <property type="term" value="F:hydrolase activity"/>
    <property type="evidence" value="ECO:0007669"/>
    <property type="project" value="UniProtKB-KW"/>
</dbReference>
<feature type="compositionally biased region" description="Basic and acidic residues" evidence="5">
    <location>
        <begin position="781"/>
        <end position="790"/>
    </location>
</feature>
<sequence>MSGRRYEDRDRGDQRSSRTADRREAEFRRHDGRREERSYGSGRGEDGGSWRYAPDGSRIYEEPQPKENPTATSRGAHQPGPGRAVEAQPEYDYREVWSGSLDWRFFRTGGESSIRRGTSQYYDFKDFYSKFRDMKEDKARRDGTFRKPKSKQESEQREIENIQMALKMFEGFKEKKRASLAEKIQKERDALPIKSYEEKIVEAVRSNQVVLVAGDTGCGKSTQTPQYLLRAGFNHIACTQPRRIACYSLAKRVSYETMDAYGSEIAYQVRFQSTRTQETKVLFLTEGVILRQYASDPVLSQYEVIIVDEVHERHITGDFLLGILKRLLAKRPELKLVLSELSHAFSLAHHPDGTYQVPGRLYPVNVEYMTVAEEDRNLVDERLSSERKNLSIPSSIPAKSAKLNAEPYLKILERIDQLVPAHERGDLLMFLSGINEITLLADELRTYAQHTKRWIILMLHSSLSVGDQDKVFAQAPEGVRKCILSTNIAETSVTSVRFVVDSGKVKEMDYDQTAGMSRLNEFWISKASAKQRAGRAGRTGPGECFRLFSKVEFEHMNDFAVPEILRIPLEQVILQIKALGLGDPRVFEFVQPPSPTSLNHSIVHLCNLGALDHKEELTPLGRVLAMMPIDVVLGKMLVMGDILEAGSDLIDPVLTIRPKEATSSSVAAGLSVQSPFTKISESKTDIASNRRAFDDDEGDAFTLLNLFREWLRVKAQRTENSRNWCRRHGVEEQRLFEIVKLKEQFEQVLEEFMGDVEEEDEVDAVKTGDVVATFRRKRKRKEEDTGKKEDPEDEDRDVRKRRRMQREALERQKRLQGTNKPKVLNFQDDEAIPEADEVPADDISNMNIHDLEFALRNDASKLFKKADADLYRSDVNLLKLVIASGLYPHFAIPDENNYTRRETDQVFHTKHKKFVLMHPGSVFFAKPELVQPQLTERTSNTSASTLADLHPRTTINEILCYLQLMSTNKPYLLNVIRVPALHSCLLFAKSMRFDDPRIGERSLIIANWLRVGWEFVVNKRLRKAEKGLAPGLRLQSQDVTAEPQVLDKMKKRLPPVVQRLREDYQRVAQWNDEEDEAVTSTEVSDTLSQFLDMDIESHIERPTANEMAALFPQFDASRNEGTKPGFQVTPYIRYSSIPSTSSAIYPPPAPLMRSFWKCAWCANFEGAITAEEMDEHLSGCKDYTRVVTIARMPKEKAVEQPPTEDAPSAATSVAKPAGGPLNLCPQCGELLALSPIEMLKHKRSCKGIESAEEVV</sequence>
<dbReference type="SMART" id="SM00490">
    <property type="entry name" value="HELICc"/>
    <property type="match status" value="1"/>
</dbReference>
<dbReference type="EMBL" id="KQ965875">
    <property type="protein sequence ID" value="KXS09241.1"/>
    <property type="molecule type" value="Genomic_DNA"/>
</dbReference>
<evidence type="ECO:0000259" key="6">
    <source>
        <dbReference type="PROSITE" id="PS51192"/>
    </source>
</evidence>
<evidence type="ECO:0000256" key="1">
    <source>
        <dbReference type="ARBA" id="ARBA00022741"/>
    </source>
</evidence>
<dbReference type="InterPro" id="IPR007502">
    <property type="entry name" value="Helicase-assoc_dom"/>
</dbReference>
<keyword evidence="1" id="KW-0547">Nucleotide-binding</keyword>
<dbReference type="Pfam" id="PF04408">
    <property type="entry name" value="WHD_HA2"/>
    <property type="match status" value="1"/>
</dbReference>
<feature type="region of interest" description="Disordered" evidence="5">
    <location>
        <begin position="1"/>
        <end position="90"/>
    </location>
</feature>
<feature type="compositionally biased region" description="Basic and acidic residues" evidence="5">
    <location>
        <begin position="1"/>
        <end position="48"/>
    </location>
</feature>
<evidence type="ECO:0000313" key="9">
    <source>
        <dbReference type="Proteomes" id="UP000070544"/>
    </source>
</evidence>
<evidence type="ECO:0000256" key="4">
    <source>
        <dbReference type="ARBA" id="ARBA00022840"/>
    </source>
</evidence>
<dbReference type="Proteomes" id="UP000070544">
    <property type="component" value="Unassembled WGS sequence"/>
</dbReference>
<keyword evidence="9" id="KW-1185">Reference proteome</keyword>
<dbReference type="Pfam" id="PF07717">
    <property type="entry name" value="OB_NTP_bind"/>
    <property type="match status" value="1"/>
</dbReference>
<dbReference type="InterPro" id="IPR048333">
    <property type="entry name" value="HA2_WH"/>
</dbReference>
<keyword evidence="2" id="KW-0378">Hydrolase</keyword>
<dbReference type="Gene3D" id="1.20.120.1080">
    <property type="match status" value="1"/>
</dbReference>
<dbReference type="SMART" id="SM00847">
    <property type="entry name" value="HA2"/>
    <property type="match status" value="1"/>
</dbReference>
<feature type="region of interest" description="Disordered" evidence="5">
    <location>
        <begin position="1195"/>
        <end position="1214"/>
    </location>
</feature>
<protein>
    <recommendedName>
        <fullName evidence="10">P-loop containing nucleoside triphosphate hydrolase protein</fullName>
    </recommendedName>
</protein>
<dbReference type="AlphaFoldDB" id="A0A138ZXS3"/>
<organism evidence="8 9">
    <name type="scientific">Gonapodya prolifera (strain JEL478)</name>
    <name type="common">Monoblepharis prolifera</name>
    <dbReference type="NCBI Taxonomy" id="1344416"/>
    <lineage>
        <taxon>Eukaryota</taxon>
        <taxon>Fungi</taxon>
        <taxon>Fungi incertae sedis</taxon>
        <taxon>Chytridiomycota</taxon>
        <taxon>Chytridiomycota incertae sedis</taxon>
        <taxon>Monoblepharidomycetes</taxon>
        <taxon>Monoblepharidales</taxon>
        <taxon>Gonapodyaceae</taxon>
        <taxon>Gonapodya</taxon>
    </lineage>
</organism>
<dbReference type="InterPro" id="IPR011709">
    <property type="entry name" value="DEAD-box_helicase_OB_fold"/>
</dbReference>
<evidence type="ECO:0008006" key="10">
    <source>
        <dbReference type="Google" id="ProtNLM"/>
    </source>
</evidence>
<keyword evidence="3" id="KW-0347">Helicase</keyword>
<dbReference type="PROSITE" id="PS51194">
    <property type="entry name" value="HELICASE_CTER"/>
    <property type="match status" value="1"/>
</dbReference>
<evidence type="ECO:0000259" key="7">
    <source>
        <dbReference type="PROSITE" id="PS51194"/>
    </source>
</evidence>
<dbReference type="SUPFAM" id="SSF52540">
    <property type="entry name" value="P-loop containing nucleoside triphosphate hydrolases"/>
    <property type="match status" value="1"/>
</dbReference>
<name>A0A138ZXS3_GONPJ</name>
<evidence type="ECO:0000256" key="2">
    <source>
        <dbReference type="ARBA" id="ARBA00022801"/>
    </source>
</evidence>
<dbReference type="CDD" id="cd18791">
    <property type="entry name" value="SF2_C_RHA"/>
    <property type="match status" value="1"/>
</dbReference>
<reference evidence="8 9" key="1">
    <citation type="journal article" date="2015" name="Genome Biol. Evol.">
        <title>Phylogenomic analyses indicate that early fungi evolved digesting cell walls of algal ancestors of land plants.</title>
        <authorList>
            <person name="Chang Y."/>
            <person name="Wang S."/>
            <person name="Sekimoto S."/>
            <person name="Aerts A.L."/>
            <person name="Choi C."/>
            <person name="Clum A."/>
            <person name="LaButti K.M."/>
            <person name="Lindquist E.A."/>
            <person name="Yee Ngan C."/>
            <person name="Ohm R.A."/>
            <person name="Salamov A.A."/>
            <person name="Grigoriev I.V."/>
            <person name="Spatafora J.W."/>
            <person name="Berbee M.L."/>
        </authorList>
    </citation>
    <scope>NUCLEOTIDE SEQUENCE [LARGE SCALE GENOMIC DNA]</scope>
    <source>
        <strain evidence="8 9">JEL478</strain>
    </source>
</reference>
<dbReference type="Gene3D" id="3.40.50.300">
    <property type="entry name" value="P-loop containing nucleotide triphosphate hydrolases"/>
    <property type="match status" value="2"/>
</dbReference>
<dbReference type="SMART" id="SM00487">
    <property type="entry name" value="DEXDc"/>
    <property type="match status" value="1"/>
</dbReference>
<feature type="domain" description="Helicase ATP-binding" evidence="6">
    <location>
        <begin position="201"/>
        <end position="339"/>
    </location>
</feature>
<evidence type="ECO:0000313" key="8">
    <source>
        <dbReference type="EMBL" id="KXS09241.1"/>
    </source>
</evidence>
<dbReference type="InterPro" id="IPR001650">
    <property type="entry name" value="Helicase_C-like"/>
</dbReference>
<dbReference type="STRING" id="1344416.A0A138ZXS3"/>
<dbReference type="OMA" id="FERSRTQ"/>
<feature type="domain" description="Helicase C-terminal" evidence="7">
    <location>
        <begin position="414"/>
        <end position="580"/>
    </location>
</feature>
<dbReference type="InterPro" id="IPR056382">
    <property type="entry name" value="DHX34_Znf-C2H2"/>
</dbReference>
<feature type="region of interest" description="Disordered" evidence="5">
    <location>
        <begin position="776"/>
        <end position="800"/>
    </location>
</feature>
<dbReference type="PROSITE" id="PS51192">
    <property type="entry name" value="HELICASE_ATP_BIND_1"/>
    <property type="match status" value="1"/>
</dbReference>
<dbReference type="GO" id="GO:0004386">
    <property type="term" value="F:helicase activity"/>
    <property type="evidence" value="ECO:0007669"/>
    <property type="project" value="UniProtKB-KW"/>
</dbReference>
<dbReference type="Pfam" id="PF24485">
    <property type="entry name" value="zf-C2H2_DHX34"/>
    <property type="match status" value="1"/>
</dbReference>
<dbReference type="Pfam" id="PF00271">
    <property type="entry name" value="Helicase_C"/>
    <property type="match status" value="1"/>
</dbReference>
<dbReference type="OrthoDB" id="10253254at2759"/>
<dbReference type="PANTHER" id="PTHR18934">
    <property type="entry name" value="ATP-DEPENDENT RNA HELICASE"/>
    <property type="match status" value="1"/>
</dbReference>
<dbReference type="GO" id="GO:0003723">
    <property type="term" value="F:RNA binding"/>
    <property type="evidence" value="ECO:0007669"/>
    <property type="project" value="TreeGrafter"/>
</dbReference>
<gene>
    <name evidence="8" type="ORF">M427DRAFT_49751</name>
</gene>
<proteinExistence type="predicted"/>
<dbReference type="InterPro" id="IPR027417">
    <property type="entry name" value="P-loop_NTPase"/>
</dbReference>
<dbReference type="InterPro" id="IPR014001">
    <property type="entry name" value="Helicase_ATP-bd"/>
</dbReference>
<dbReference type="PANTHER" id="PTHR18934:SF221">
    <property type="entry name" value="ATP-DEPENDENT RNA HELICASE DHX34-RELATED"/>
    <property type="match status" value="1"/>
</dbReference>
<keyword evidence="4" id="KW-0067">ATP-binding</keyword>
<evidence type="ECO:0000256" key="5">
    <source>
        <dbReference type="SAM" id="MobiDB-lite"/>
    </source>
</evidence>
<accession>A0A138ZXS3</accession>
<dbReference type="GO" id="GO:0005524">
    <property type="term" value="F:ATP binding"/>
    <property type="evidence" value="ECO:0007669"/>
    <property type="project" value="UniProtKB-KW"/>
</dbReference>